<accession>A0A0F6W890</accession>
<evidence type="ECO:0000313" key="2">
    <source>
        <dbReference type="Proteomes" id="UP000034883"/>
    </source>
</evidence>
<name>A0A0F6W890_9BACT</name>
<keyword evidence="2" id="KW-1185">Reference proteome</keyword>
<dbReference type="AlphaFoldDB" id="A0A0F6W890"/>
<proteinExistence type="predicted"/>
<organism evidence="1 2">
    <name type="scientific">Sandaracinus amylolyticus</name>
    <dbReference type="NCBI Taxonomy" id="927083"/>
    <lineage>
        <taxon>Bacteria</taxon>
        <taxon>Pseudomonadati</taxon>
        <taxon>Myxococcota</taxon>
        <taxon>Polyangia</taxon>
        <taxon>Polyangiales</taxon>
        <taxon>Sandaracinaceae</taxon>
        <taxon>Sandaracinus</taxon>
    </lineage>
</organism>
<dbReference type="KEGG" id="samy:DB32_007161"/>
<dbReference type="Proteomes" id="UP000034883">
    <property type="component" value="Chromosome"/>
</dbReference>
<gene>
    <name evidence="1" type="ORF">DB32_007161</name>
</gene>
<evidence type="ECO:0000313" key="1">
    <source>
        <dbReference type="EMBL" id="AKF10012.1"/>
    </source>
</evidence>
<protein>
    <submittedName>
        <fullName evidence="1">Uncharacterized protein</fullName>
    </submittedName>
</protein>
<sequence length="41" mass="4457">MRVSFCTRRNTVSNAAVIRVSHQYGIDLPSTTPAPASHAMI</sequence>
<reference evidence="1 2" key="1">
    <citation type="submission" date="2015-03" db="EMBL/GenBank/DDBJ databases">
        <title>Genome assembly of Sandaracinus amylolyticus DSM 53668.</title>
        <authorList>
            <person name="Sharma G."/>
            <person name="Subramanian S."/>
        </authorList>
    </citation>
    <scope>NUCLEOTIDE SEQUENCE [LARGE SCALE GENOMIC DNA]</scope>
    <source>
        <strain evidence="1 2">DSM 53668</strain>
    </source>
</reference>
<dbReference type="EMBL" id="CP011125">
    <property type="protein sequence ID" value="AKF10012.1"/>
    <property type="molecule type" value="Genomic_DNA"/>
</dbReference>